<feature type="region of interest" description="Disordered" evidence="1">
    <location>
        <begin position="584"/>
        <end position="647"/>
    </location>
</feature>
<feature type="compositionally biased region" description="Polar residues" evidence="1">
    <location>
        <begin position="622"/>
        <end position="633"/>
    </location>
</feature>
<comment type="caution">
    <text evidence="3">The sequence shown here is derived from an EMBL/GenBank/DDBJ whole genome shotgun (WGS) entry which is preliminary data.</text>
</comment>
<evidence type="ECO:0000313" key="4">
    <source>
        <dbReference type="Proteomes" id="UP001243330"/>
    </source>
</evidence>
<reference evidence="3" key="1">
    <citation type="submission" date="2023-01" db="EMBL/GenBank/DDBJ databases">
        <title>Colletotrichum chrysophilum M932 genome sequence.</title>
        <authorList>
            <person name="Baroncelli R."/>
        </authorList>
    </citation>
    <scope>NUCLEOTIDE SEQUENCE</scope>
    <source>
        <strain evidence="3">M932</strain>
    </source>
</reference>
<feature type="compositionally biased region" description="Polar residues" evidence="1">
    <location>
        <begin position="689"/>
        <end position="700"/>
    </location>
</feature>
<dbReference type="InterPro" id="IPR021711">
    <property type="entry name" value="DUF3295"/>
</dbReference>
<gene>
    <name evidence="3" type="ORF">CCHR01_13109</name>
</gene>
<dbReference type="EMBL" id="JAQOWY010000319">
    <property type="protein sequence ID" value="KAK1844258.1"/>
    <property type="molecule type" value="Genomic_DNA"/>
</dbReference>
<organism evidence="3 4">
    <name type="scientific">Colletotrichum chrysophilum</name>
    <dbReference type="NCBI Taxonomy" id="1836956"/>
    <lineage>
        <taxon>Eukaryota</taxon>
        <taxon>Fungi</taxon>
        <taxon>Dikarya</taxon>
        <taxon>Ascomycota</taxon>
        <taxon>Pezizomycotina</taxon>
        <taxon>Sordariomycetes</taxon>
        <taxon>Hypocreomycetidae</taxon>
        <taxon>Glomerellales</taxon>
        <taxon>Glomerellaceae</taxon>
        <taxon>Colletotrichum</taxon>
        <taxon>Colletotrichum gloeosporioides species complex</taxon>
    </lineage>
</organism>
<dbReference type="GO" id="GO:0005737">
    <property type="term" value="C:cytoplasm"/>
    <property type="evidence" value="ECO:0007669"/>
    <property type="project" value="TreeGrafter"/>
</dbReference>
<dbReference type="GO" id="GO:0031930">
    <property type="term" value="P:mitochondria-nucleus signaling pathway"/>
    <property type="evidence" value="ECO:0007669"/>
    <property type="project" value="TreeGrafter"/>
</dbReference>
<dbReference type="AlphaFoldDB" id="A0AAD9AA12"/>
<feature type="domain" description="DUF3295" evidence="2">
    <location>
        <begin position="715"/>
        <end position="922"/>
    </location>
</feature>
<feature type="region of interest" description="Disordered" evidence="1">
    <location>
        <begin position="660"/>
        <end position="744"/>
    </location>
</feature>
<evidence type="ECO:0000259" key="2">
    <source>
        <dbReference type="Pfam" id="PF11702"/>
    </source>
</evidence>
<feature type="region of interest" description="Disordered" evidence="1">
    <location>
        <begin position="50"/>
        <end position="75"/>
    </location>
</feature>
<protein>
    <recommendedName>
        <fullName evidence="2">DUF3295 domain-containing protein</fullName>
    </recommendedName>
</protein>
<feature type="compositionally biased region" description="Basic and acidic residues" evidence="1">
    <location>
        <begin position="50"/>
        <end position="72"/>
    </location>
</feature>
<dbReference type="PANTHER" id="PTHR28014">
    <property type="entry name" value="NEGATIVE REGULATOR OF RAS-CAMP PATHWAY"/>
    <property type="match status" value="1"/>
</dbReference>
<dbReference type="Proteomes" id="UP001243330">
    <property type="component" value="Unassembled WGS sequence"/>
</dbReference>
<dbReference type="GO" id="GO:0000122">
    <property type="term" value="P:negative regulation of transcription by RNA polymerase II"/>
    <property type="evidence" value="ECO:0007669"/>
    <property type="project" value="TreeGrafter"/>
</dbReference>
<proteinExistence type="predicted"/>
<dbReference type="PANTHER" id="PTHR28014:SF1">
    <property type="entry name" value="NEGATIVE REGULATOR OF RAS-CAMP PATHWAY"/>
    <property type="match status" value="1"/>
</dbReference>
<dbReference type="GO" id="GO:0006808">
    <property type="term" value="P:regulation of nitrogen utilization"/>
    <property type="evidence" value="ECO:0007669"/>
    <property type="project" value="TreeGrafter"/>
</dbReference>
<feature type="compositionally biased region" description="Acidic residues" evidence="1">
    <location>
        <begin position="725"/>
        <end position="741"/>
    </location>
</feature>
<dbReference type="InterPro" id="IPR053043">
    <property type="entry name" value="Ras-cAMP_regulatory"/>
</dbReference>
<dbReference type="Pfam" id="PF11702">
    <property type="entry name" value="DUF3295"/>
    <property type="match status" value="1"/>
</dbReference>
<accession>A0AAD9AA12</accession>
<feature type="region of interest" description="Disordered" evidence="1">
    <location>
        <begin position="778"/>
        <end position="799"/>
    </location>
</feature>
<sequence length="922" mass="102120">MLVRGLELAVGEPRPATGNWLSRSEMSDEAVHHLSLSKILDIDDIMGDNRNDDEGYCSDNRDATTQEFSERRDDDDDNALNMEMLKRRLQHFELSDPDITHLTVIIGDRFSRLMAGYFEKCQDDSGEFEFTEYILLQPGATVDIQVAVPDLNRAPSSASRTRKTLSRMEQDEIRRVERMMQEIGIENTRHIDAFYPDEPGLAREIAQGKIHGWNGLAGEETQSSSDTLAHFLAWNGVGKALLLSPCDDPMESTEDQFRGHGDKTTTAFAGATGQHRRTGVGILSLAQIGALMYAWHSGRPQLGRVTLAEGLELFCRATTLPRASHSPTAMGVLMPVTEPIADMPSPLLPGAGSPLGTRRLAAECGHPLLEYLGGSDTSKILSYSWARNILLRTSRVRRSAGFRKFTTIPFHTLQANHTTRERPQHRKEPWTATPASIDTSMAWTAPAGSTSMARVAKIASSTTARVEIRGLKLIDEKKEGERAHVSAALCSPELTLFIPNVQYCECDLADERQRDWPASPQPKVMTAAAAVSAYDCYLPTVVPRSLMLNGESSWTPCESKRHKSTPCPGVVSDPLDTAFCGQSEQSRVLRSTTTTADTTWKQGSSEKRANAKAKGTTCDDPNLQTQHKATPSTCDPHDSPVCPSAESSPSIARWLSANWSSASGRGNEDSPAQLVSTTHHSVRRPHTPAQATYHSLSYSKRSPFAMPRPSGTHPDDSDTGYVDESVIDDEDDSSEWEDSIEDSNKSSIDEKTFFQRVDSQVNLTSRRSLLTFMINQQTRNSHPAPPTLAVSPNDSDDAPLMMKRGNRSSSLKPTTEVPRSAAQLIPATVSHSQLEAALSPRTNRRNMLATELTESLRRNLLWEHQQRFSTANAVLKRCPTSYEVANLKQHPEKVYLNKNEDFIEAHQYSYEYNPNGYHSKGW</sequence>
<evidence type="ECO:0000256" key="1">
    <source>
        <dbReference type="SAM" id="MobiDB-lite"/>
    </source>
</evidence>
<evidence type="ECO:0000313" key="3">
    <source>
        <dbReference type="EMBL" id="KAK1844258.1"/>
    </source>
</evidence>
<name>A0AAD9AA12_9PEZI</name>
<feature type="compositionally biased region" description="Polar residues" evidence="1">
    <location>
        <begin position="584"/>
        <end position="603"/>
    </location>
</feature>
<keyword evidence="4" id="KW-1185">Reference proteome</keyword>